<comment type="caution">
    <text evidence="1">The sequence shown here is derived from an EMBL/GenBank/DDBJ whole genome shotgun (WGS) entry which is preliminary data.</text>
</comment>
<sequence>MTVYDEVEIEDMEWNSELDAFTWSCPCGDIFRLTVAEMRAGEEIATCPSCTLLLRVIYDDADIPEAAPPVEGGGVPPPPPAVGVSA</sequence>
<protein>
    <submittedName>
        <fullName evidence="1">Uncharacterized protein</fullName>
    </submittedName>
</protein>
<accession>A0ACC3CD87</accession>
<evidence type="ECO:0000313" key="1">
    <source>
        <dbReference type="EMBL" id="KAK1867747.1"/>
    </source>
</evidence>
<name>A0ACC3CD87_PYRYE</name>
<organism evidence="1 2">
    <name type="scientific">Pyropia yezoensis</name>
    <name type="common">Susabi-nori</name>
    <name type="synonym">Porphyra yezoensis</name>
    <dbReference type="NCBI Taxonomy" id="2788"/>
    <lineage>
        <taxon>Eukaryota</taxon>
        <taxon>Rhodophyta</taxon>
        <taxon>Bangiophyceae</taxon>
        <taxon>Bangiales</taxon>
        <taxon>Bangiaceae</taxon>
        <taxon>Pyropia</taxon>
    </lineage>
</organism>
<evidence type="ECO:0000313" key="2">
    <source>
        <dbReference type="Proteomes" id="UP000798662"/>
    </source>
</evidence>
<reference evidence="1" key="1">
    <citation type="submission" date="2019-11" db="EMBL/GenBank/DDBJ databases">
        <title>Nori genome reveals adaptations in red seaweeds to the harsh intertidal environment.</title>
        <authorList>
            <person name="Wang D."/>
            <person name="Mao Y."/>
        </authorList>
    </citation>
    <scope>NUCLEOTIDE SEQUENCE</scope>
    <source>
        <tissue evidence="1">Gametophyte</tissue>
    </source>
</reference>
<keyword evidence="2" id="KW-1185">Reference proteome</keyword>
<gene>
    <name evidence="1" type="ORF">I4F81_010248</name>
</gene>
<proteinExistence type="predicted"/>
<dbReference type="EMBL" id="CM020620">
    <property type="protein sequence ID" value="KAK1867747.1"/>
    <property type="molecule type" value="Genomic_DNA"/>
</dbReference>
<dbReference type="Proteomes" id="UP000798662">
    <property type="component" value="Chromosome 3"/>
</dbReference>